<sequence>MDSEAATSVKILSYLSICLLPNFNRVQCSKPEEINIFMRLSWPQWLICLGIAIVSWPLALLENYSGLETHHWASSESAN</sequence>
<dbReference type="AlphaFoldDB" id="A0A6J5WS86"/>
<dbReference type="EMBL" id="CAEKKB010000003">
    <property type="protein sequence ID" value="CAB4302532.1"/>
    <property type="molecule type" value="Genomic_DNA"/>
</dbReference>
<protein>
    <submittedName>
        <fullName evidence="2">Uncharacterized protein</fullName>
    </submittedName>
</protein>
<proteinExistence type="predicted"/>
<gene>
    <name evidence="2" type="ORF">ORAREDHAP_LOCUS18326</name>
</gene>
<evidence type="ECO:0000313" key="3">
    <source>
        <dbReference type="Proteomes" id="UP000507245"/>
    </source>
</evidence>
<dbReference type="Proteomes" id="UP000507245">
    <property type="component" value="Unassembled WGS sequence"/>
</dbReference>
<keyword evidence="3" id="KW-1185">Reference proteome</keyword>
<feature type="transmembrane region" description="Helical" evidence="1">
    <location>
        <begin position="42"/>
        <end position="61"/>
    </location>
</feature>
<reference evidence="3" key="1">
    <citation type="journal article" date="2020" name="Genome Biol.">
        <title>Gamete binning: chromosome-level and haplotype-resolved genome assembly enabled by high-throughput single-cell sequencing of gamete genomes.</title>
        <authorList>
            <person name="Campoy J.A."/>
            <person name="Sun H."/>
            <person name="Goel M."/>
            <person name="Jiao W.-B."/>
            <person name="Folz-Donahue K."/>
            <person name="Wang N."/>
            <person name="Rubio M."/>
            <person name="Liu C."/>
            <person name="Kukat C."/>
            <person name="Ruiz D."/>
            <person name="Huettel B."/>
            <person name="Schneeberger K."/>
        </authorList>
    </citation>
    <scope>NUCLEOTIDE SEQUENCE [LARGE SCALE GENOMIC DNA]</scope>
    <source>
        <strain evidence="3">cv. Rojo Pasion</strain>
    </source>
</reference>
<keyword evidence="1" id="KW-1133">Transmembrane helix</keyword>
<keyword evidence="1" id="KW-0812">Transmembrane</keyword>
<evidence type="ECO:0000313" key="2">
    <source>
        <dbReference type="EMBL" id="CAB4302532.1"/>
    </source>
</evidence>
<keyword evidence="1" id="KW-0472">Membrane</keyword>
<name>A0A6J5WS86_PRUAR</name>
<accession>A0A6J5WS86</accession>
<evidence type="ECO:0000256" key="1">
    <source>
        <dbReference type="SAM" id="Phobius"/>
    </source>
</evidence>
<organism evidence="2 3">
    <name type="scientific">Prunus armeniaca</name>
    <name type="common">Apricot</name>
    <name type="synonym">Armeniaca vulgaris</name>
    <dbReference type="NCBI Taxonomy" id="36596"/>
    <lineage>
        <taxon>Eukaryota</taxon>
        <taxon>Viridiplantae</taxon>
        <taxon>Streptophyta</taxon>
        <taxon>Embryophyta</taxon>
        <taxon>Tracheophyta</taxon>
        <taxon>Spermatophyta</taxon>
        <taxon>Magnoliopsida</taxon>
        <taxon>eudicotyledons</taxon>
        <taxon>Gunneridae</taxon>
        <taxon>Pentapetalae</taxon>
        <taxon>rosids</taxon>
        <taxon>fabids</taxon>
        <taxon>Rosales</taxon>
        <taxon>Rosaceae</taxon>
        <taxon>Amygdaloideae</taxon>
        <taxon>Amygdaleae</taxon>
        <taxon>Prunus</taxon>
    </lineage>
</organism>